<keyword evidence="1" id="KW-1133">Transmembrane helix</keyword>
<sequence length="58" mass="6496">MDKIYIVTAILFTIACLLSWRVSSNMKRRKCPPGAIAFGVQACVYGFVAIYTGVKYFI</sequence>
<reference evidence="3" key="1">
    <citation type="submission" date="2016-06" db="EMBL/GenBank/DDBJ databases">
        <authorList>
            <person name="Berg J.A."/>
            <person name="Grossarth S.E."/>
            <person name="Jarvis T.M."/>
            <person name="Merrill B.D."/>
            <person name="Breakwell D.P."/>
            <person name="Hope S."/>
            <person name="Grose J.H."/>
        </authorList>
    </citation>
    <scope>NUCLEOTIDE SEQUENCE [LARGE SCALE GENOMIC DNA]</scope>
</reference>
<evidence type="ECO:0000256" key="1">
    <source>
        <dbReference type="SAM" id="Phobius"/>
    </source>
</evidence>
<dbReference type="PROSITE" id="PS51257">
    <property type="entry name" value="PROKAR_LIPOPROTEIN"/>
    <property type="match status" value="1"/>
</dbReference>
<name>A0A1B2IDC7_9CAUD</name>
<evidence type="ECO:0000313" key="3">
    <source>
        <dbReference type="Proteomes" id="UP000203302"/>
    </source>
</evidence>
<dbReference type="RefSeq" id="YP_009293101.1">
    <property type="nucleotide sequence ID" value="NC_031127.1"/>
</dbReference>
<organism evidence="2 3">
    <name type="scientific">Erwinia phage vB_EamM_Huxley</name>
    <dbReference type="NCBI Taxonomy" id="1883373"/>
    <lineage>
        <taxon>Viruses</taxon>
        <taxon>Duplodnaviria</taxon>
        <taxon>Heunggongvirae</taxon>
        <taxon>Uroviricota</taxon>
        <taxon>Caudoviricetes</taxon>
        <taxon>Chimalliviridae</taxon>
        <taxon>Machinavirus</taxon>
        <taxon>Machinavirus machina</taxon>
    </lineage>
</organism>
<keyword evidence="1" id="KW-0812">Transmembrane</keyword>
<protein>
    <submittedName>
        <fullName evidence="2">Uncharacterized protein</fullName>
    </submittedName>
</protein>
<dbReference type="GeneID" id="29069255"/>
<dbReference type="KEGG" id="vg:29069255"/>
<feature type="transmembrane region" description="Helical" evidence="1">
    <location>
        <begin position="6"/>
        <end position="23"/>
    </location>
</feature>
<dbReference type="EMBL" id="KX397368">
    <property type="protein sequence ID" value="ANZ49215.1"/>
    <property type="molecule type" value="Genomic_DNA"/>
</dbReference>
<proteinExistence type="predicted"/>
<dbReference type="Proteomes" id="UP000203302">
    <property type="component" value="Segment"/>
</dbReference>
<keyword evidence="1" id="KW-0472">Membrane</keyword>
<feature type="transmembrane region" description="Helical" evidence="1">
    <location>
        <begin position="35"/>
        <end position="54"/>
    </location>
</feature>
<evidence type="ECO:0000313" key="2">
    <source>
        <dbReference type="EMBL" id="ANZ49215.1"/>
    </source>
</evidence>
<gene>
    <name evidence="2" type="ORF">HUXLEY_133</name>
</gene>
<accession>A0A1B2IDC7</accession>